<feature type="transmembrane region" description="Helical" evidence="7">
    <location>
        <begin position="190"/>
        <end position="213"/>
    </location>
</feature>
<reference evidence="8 9" key="1">
    <citation type="journal article" date="2013" name="Genome Announc.">
        <title>Draft Genome Sequence of Cesiribacter andamanensis Strain AMV16T, Isolated from a Soil Sample from a Mud Volcano in the Andaman Islands, India.</title>
        <authorList>
            <person name="Shivaji S."/>
            <person name="Ara S."/>
            <person name="Begum Z."/>
            <person name="Srinivas T.N."/>
            <person name="Singh A."/>
            <person name="Kumar Pinnaka A."/>
        </authorList>
    </citation>
    <scope>NUCLEOTIDE SEQUENCE [LARGE SCALE GENOMIC DNA]</scope>
    <source>
        <strain evidence="8 9">AMV16</strain>
    </source>
</reference>
<keyword evidence="4 7" id="KW-1133">Transmembrane helix</keyword>
<gene>
    <name evidence="8" type="primary">sglT_5</name>
    <name evidence="8" type="ORF">ADICEAN_04110</name>
</gene>
<dbReference type="EMBL" id="AODQ01000191">
    <property type="protein sequence ID" value="EMR00766.1"/>
    <property type="molecule type" value="Genomic_DNA"/>
</dbReference>
<dbReference type="InterPro" id="IPR038377">
    <property type="entry name" value="Na/Glc_symporter_sf"/>
</dbReference>
<dbReference type="InterPro" id="IPR001734">
    <property type="entry name" value="Na/solute_symporter"/>
</dbReference>
<protein>
    <submittedName>
        <fullName evidence="8">Na(+)/glucose symporter</fullName>
    </submittedName>
</protein>
<accession>M7N0P1</accession>
<feature type="transmembrane region" description="Helical" evidence="7">
    <location>
        <begin position="329"/>
        <end position="348"/>
    </location>
</feature>
<proteinExistence type="inferred from homology"/>
<dbReference type="PROSITE" id="PS50283">
    <property type="entry name" value="NA_SOLUT_SYMP_3"/>
    <property type="match status" value="1"/>
</dbReference>
<dbReference type="PANTHER" id="PTHR11819:SF195">
    <property type="entry name" value="SODIUM_GLUCOSE COTRANSPORTER 4"/>
    <property type="match status" value="1"/>
</dbReference>
<dbReference type="Pfam" id="PF00474">
    <property type="entry name" value="SSF"/>
    <property type="match status" value="1"/>
</dbReference>
<dbReference type="Gene3D" id="1.20.1730.10">
    <property type="entry name" value="Sodium/glucose cotransporter"/>
    <property type="match status" value="1"/>
</dbReference>
<name>M7N0P1_9BACT</name>
<comment type="subcellular location">
    <subcellularLocation>
        <location evidence="1">Membrane</location>
        <topology evidence="1">Multi-pass membrane protein</topology>
    </subcellularLocation>
</comment>
<dbReference type="STRING" id="1279009.ADICEAN_04110"/>
<dbReference type="eggNOG" id="COG4146">
    <property type="taxonomic scope" value="Bacteria"/>
</dbReference>
<evidence type="ECO:0000313" key="8">
    <source>
        <dbReference type="EMBL" id="EMR00766.1"/>
    </source>
</evidence>
<comment type="similarity">
    <text evidence="2 6">Belongs to the sodium:solute symporter (SSF) (TC 2.A.21) family.</text>
</comment>
<feature type="transmembrane region" description="Helical" evidence="7">
    <location>
        <begin position="53"/>
        <end position="77"/>
    </location>
</feature>
<evidence type="ECO:0000256" key="1">
    <source>
        <dbReference type="ARBA" id="ARBA00004141"/>
    </source>
</evidence>
<organism evidence="8 9">
    <name type="scientific">Cesiribacter andamanensis AMV16</name>
    <dbReference type="NCBI Taxonomy" id="1279009"/>
    <lineage>
        <taxon>Bacteria</taxon>
        <taxon>Pseudomonadati</taxon>
        <taxon>Bacteroidota</taxon>
        <taxon>Cytophagia</taxon>
        <taxon>Cytophagales</taxon>
        <taxon>Cesiribacteraceae</taxon>
        <taxon>Cesiribacter</taxon>
    </lineage>
</organism>
<evidence type="ECO:0000256" key="7">
    <source>
        <dbReference type="SAM" id="Phobius"/>
    </source>
</evidence>
<feature type="transmembrane region" description="Helical" evidence="7">
    <location>
        <begin position="289"/>
        <end position="308"/>
    </location>
</feature>
<comment type="caution">
    <text evidence="8">The sequence shown here is derived from an EMBL/GenBank/DDBJ whole genome shotgun (WGS) entry which is preliminary data.</text>
</comment>
<keyword evidence="3 7" id="KW-0812">Transmembrane</keyword>
<sequence>MVQVVFLIGGGLLTTYLALSEVGEGQGVVAGFSNLLDRAPEKFVMIFDSSHPAYSYLPGISVLIGGMWIANLSYWGFNQYIIQRALAAKSLSEAQRGLAFAAFLKVLMPLIVVVPGIVAFVLQADISKSDEAYPWLLNNFVFTGAKGLAFAALIAAVVSSLSSMTNSTSTIFTIDIFRSFIRPEATERSLVFVGRIVSAVALTIAVLVAPQLAALDQAFQFIQEFTGFISPGIVAIFALGLFWRKATANGALWAAILSIPLSFLFKFLSEGNEAMGIAPVMNLPFLDRMGLVFLILCAVMIIISLIENRGQDNPKSIRVEKGLFYTDPVFNMAALAVSAIVAVLYILFWN</sequence>
<keyword evidence="5 7" id="KW-0472">Membrane</keyword>
<feature type="transmembrane region" description="Helical" evidence="7">
    <location>
        <begin position="250"/>
        <end position="269"/>
    </location>
</feature>
<evidence type="ECO:0000313" key="9">
    <source>
        <dbReference type="Proteomes" id="UP000011910"/>
    </source>
</evidence>
<keyword evidence="9" id="KW-1185">Reference proteome</keyword>
<feature type="transmembrane region" description="Helical" evidence="7">
    <location>
        <begin position="140"/>
        <end position="161"/>
    </location>
</feature>
<dbReference type="NCBIfam" id="TIGR00813">
    <property type="entry name" value="sss"/>
    <property type="match status" value="1"/>
</dbReference>
<evidence type="ECO:0000256" key="5">
    <source>
        <dbReference type="ARBA" id="ARBA00023136"/>
    </source>
</evidence>
<dbReference type="GO" id="GO:0005886">
    <property type="term" value="C:plasma membrane"/>
    <property type="evidence" value="ECO:0007669"/>
    <property type="project" value="TreeGrafter"/>
</dbReference>
<dbReference type="AlphaFoldDB" id="M7N0P1"/>
<dbReference type="Proteomes" id="UP000011910">
    <property type="component" value="Unassembled WGS sequence"/>
</dbReference>
<dbReference type="PANTHER" id="PTHR11819">
    <property type="entry name" value="SOLUTE CARRIER FAMILY 5"/>
    <property type="match status" value="1"/>
</dbReference>
<evidence type="ECO:0000256" key="4">
    <source>
        <dbReference type="ARBA" id="ARBA00022989"/>
    </source>
</evidence>
<evidence type="ECO:0000256" key="6">
    <source>
        <dbReference type="RuleBase" id="RU362091"/>
    </source>
</evidence>
<dbReference type="GO" id="GO:0005412">
    <property type="term" value="F:D-glucose:sodium symporter activity"/>
    <property type="evidence" value="ECO:0007669"/>
    <property type="project" value="TreeGrafter"/>
</dbReference>
<dbReference type="PATRIC" id="fig|1279009.4.peg.4142"/>
<feature type="transmembrane region" description="Helical" evidence="7">
    <location>
        <begin position="225"/>
        <end position="243"/>
    </location>
</feature>
<evidence type="ECO:0000256" key="3">
    <source>
        <dbReference type="ARBA" id="ARBA00022692"/>
    </source>
</evidence>
<feature type="transmembrane region" description="Helical" evidence="7">
    <location>
        <begin position="98"/>
        <end position="120"/>
    </location>
</feature>
<evidence type="ECO:0000256" key="2">
    <source>
        <dbReference type="ARBA" id="ARBA00006434"/>
    </source>
</evidence>